<feature type="transmembrane region" description="Helical" evidence="1">
    <location>
        <begin position="76"/>
        <end position="102"/>
    </location>
</feature>
<dbReference type="Proteomes" id="UP000218767">
    <property type="component" value="Unassembled WGS sequence"/>
</dbReference>
<dbReference type="EMBL" id="NVUL01000045">
    <property type="protein sequence ID" value="PCI77461.1"/>
    <property type="molecule type" value="Genomic_DNA"/>
</dbReference>
<keyword evidence="1" id="KW-0812">Transmembrane</keyword>
<evidence type="ECO:0000313" key="3">
    <source>
        <dbReference type="Proteomes" id="UP000218767"/>
    </source>
</evidence>
<proteinExistence type="predicted"/>
<evidence type="ECO:0000313" key="2">
    <source>
        <dbReference type="EMBL" id="PCI77461.1"/>
    </source>
</evidence>
<feature type="transmembrane region" description="Helical" evidence="1">
    <location>
        <begin position="36"/>
        <end position="55"/>
    </location>
</feature>
<keyword evidence="1" id="KW-0472">Membrane</keyword>
<organism evidence="2 3">
    <name type="scientific">SAR86 cluster bacterium</name>
    <dbReference type="NCBI Taxonomy" id="2030880"/>
    <lineage>
        <taxon>Bacteria</taxon>
        <taxon>Pseudomonadati</taxon>
        <taxon>Pseudomonadota</taxon>
        <taxon>Gammaproteobacteria</taxon>
        <taxon>SAR86 cluster</taxon>
    </lineage>
</organism>
<name>A0A2A4X585_9GAMM</name>
<comment type="caution">
    <text evidence="2">The sequence shown here is derived from an EMBL/GenBank/DDBJ whole genome shotgun (WGS) entry which is preliminary data.</text>
</comment>
<gene>
    <name evidence="2" type="ORF">COB20_08105</name>
</gene>
<dbReference type="AlphaFoldDB" id="A0A2A4X585"/>
<evidence type="ECO:0000256" key="1">
    <source>
        <dbReference type="SAM" id="Phobius"/>
    </source>
</evidence>
<accession>A0A2A4X585</accession>
<keyword evidence="1" id="KW-1133">Transmembrane helix</keyword>
<protein>
    <submittedName>
        <fullName evidence="2">Uncharacterized protein</fullName>
    </submittedName>
</protein>
<reference evidence="3" key="1">
    <citation type="submission" date="2017-08" db="EMBL/GenBank/DDBJ databases">
        <title>A dynamic microbial community with high functional redundancy inhabits the cold, oxic subseafloor aquifer.</title>
        <authorList>
            <person name="Tully B.J."/>
            <person name="Wheat C.G."/>
            <person name="Glazer B.T."/>
            <person name="Huber J.A."/>
        </authorList>
    </citation>
    <scope>NUCLEOTIDE SEQUENCE [LARGE SCALE GENOMIC DNA]</scope>
</reference>
<sequence>MRIDRFHKIVILIFCLALAGPELGIGLELIVLVDAFGIELLLISLTASLWSYWYFVKAKLEEFDSYFFTSPLRDILKCPALLAHAIPGSMGLFMFVLGLTVISI</sequence>